<comment type="caution">
    <text evidence="2">The sequence shown here is derived from an EMBL/GenBank/DDBJ whole genome shotgun (WGS) entry which is preliminary data.</text>
</comment>
<name>A0ABR8FEW7_9NOST</name>
<evidence type="ECO:0000313" key="3">
    <source>
        <dbReference type="Proteomes" id="UP000640531"/>
    </source>
</evidence>
<proteinExistence type="predicted"/>
<evidence type="ECO:0000313" key="2">
    <source>
        <dbReference type="EMBL" id="MBD2568708.1"/>
    </source>
</evidence>
<accession>A0ABR8FEW7</accession>
<protein>
    <submittedName>
        <fullName evidence="2">Uncharacterized protein</fullName>
    </submittedName>
</protein>
<evidence type="ECO:0000256" key="1">
    <source>
        <dbReference type="SAM" id="MobiDB-lite"/>
    </source>
</evidence>
<dbReference type="Proteomes" id="UP000640531">
    <property type="component" value="Unassembled WGS sequence"/>
</dbReference>
<feature type="compositionally biased region" description="Basic residues" evidence="1">
    <location>
        <begin position="52"/>
        <end position="61"/>
    </location>
</feature>
<dbReference type="EMBL" id="JACJST010000010">
    <property type="protein sequence ID" value="MBD2568708.1"/>
    <property type="molecule type" value="Genomic_DNA"/>
</dbReference>
<feature type="region of interest" description="Disordered" evidence="1">
    <location>
        <begin position="38"/>
        <end position="84"/>
    </location>
</feature>
<sequence length="118" mass="13221">MNVISKTLCFIIVNKLDVYRPPSALTAPPLETAPKFLKASKQDKATVQQQPKKNKHLGLRPSKKDKLGGNPPPKPIPKKSPLRVRHKQTYSDCILVQTILAIYHSPVDYLVYIPAINI</sequence>
<reference evidence="2 3" key="1">
    <citation type="journal article" date="2020" name="ISME J.">
        <title>Comparative genomics reveals insights into cyanobacterial evolution and habitat adaptation.</title>
        <authorList>
            <person name="Chen M.Y."/>
            <person name="Teng W.K."/>
            <person name="Zhao L."/>
            <person name="Hu C.X."/>
            <person name="Zhou Y.K."/>
            <person name="Han B.P."/>
            <person name="Song L.R."/>
            <person name="Shu W.S."/>
        </authorList>
    </citation>
    <scope>NUCLEOTIDE SEQUENCE [LARGE SCALE GENOMIC DNA]</scope>
    <source>
        <strain evidence="2 3">FACHB-196</strain>
    </source>
</reference>
<keyword evidence="3" id="KW-1185">Reference proteome</keyword>
<gene>
    <name evidence="2" type="ORF">H6G59_12495</name>
</gene>
<dbReference type="RefSeq" id="WP_127055556.1">
    <property type="nucleotide sequence ID" value="NZ_JACJST010000010.1"/>
</dbReference>
<organism evidence="2 3">
    <name type="scientific">Anabaena lutea FACHB-196</name>
    <dbReference type="NCBI Taxonomy" id="2692881"/>
    <lineage>
        <taxon>Bacteria</taxon>
        <taxon>Bacillati</taxon>
        <taxon>Cyanobacteriota</taxon>
        <taxon>Cyanophyceae</taxon>
        <taxon>Nostocales</taxon>
        <taxon>Nostocaceae</taxon>
        <taxon>Anabaena</taxon>
    </lineage>
</organism>